<gene>
    <name evidence="1" type="ORF">GUJ93_ZPchr0011g27205</name>
</gene>
<dbReference type="Proteomes" id="UP000729402">
    <property type="component" value="Unassembled WGS sequence"/>
</dbReference>
<accession>A0A8J6BPM8</accession>
<dbReference type="AlphaFoldDB" id="A0A8J6BPM8"/>
<dbReference type="GO" id="GO:0005737">
    <property type="term" value="C:cytoplasm"/>
    <property type="evidence" value="ECO:0007669"/>
    <property type="project" value="TreeGrafter"/>
</dbReference>
<reference evidence="1" key="1">
    <citation type="journal article" date="2021" name="bioRxiv">
        <title>Whole Genome Assembly and Annotation of Northern Wild Rice, Zizania palustris L., Supports a Whole Genome Duplication in the Zizania Genus.</title>
        <authorList>
            <person name="Haas M."/>
            <person name="Kono T."/>
            <person name="Macchietto M."/>
            <person name="Millas R."/>
            <person name="McGilp L."/>
            <person name="Shao M."/>
            <person name="Duquette J."/>
            <person name="Hirsch C.N."/>
            <person name="Kimball J."/>
        </authorList>
    </citation>
    <scope>NUCLEOTIDE SEQUENCE</scope>
    <source>
        <tissue evidence="1">Fresh leaf tissue</tissue>
    </source>
</reference>
<sequence>MAQQHGKQTSLVVVVVVHGFCLKKKRETNEAEAEAADDLLMDSGARLAASVSAVLDRRDVPGGDIALHLAVRLRLTSVASALAAASADPTLQNHAGWTPLQEALFLGCKDIAACLLRAHRLAAWAKLRRRWGRRQWRREEDRGEEEGTPCLSKRSTAEQGACYGGGCELGGGGRRAVEGVRVGQRRAMKEASGRAGGLVAALAGGRCGGRQGAALASCAVTGRQAGAVRCDGGS</sequence>
<dbReference type="OrthoDB" id="1700028at2759"/>
<dbReference type="EMBL" id="JAAALK010000081">
    <property type="protein sequence ID" value="KAG8089020.1"/>
    <property type="molecule type" value="Genomic_DNA"/>
</dbReference>
<organism evidence="1 2">
    <name type="scientific">Zizania palustris</name>
    <name type="common">Northern wild rice</name>
    <dbReference type="NCBI Taxonomy" id="103762"/>
    <lineage>
        <taxon>Eukaryota</taxon>
        <taxon>Viridiplantae</taxon>
        <taxon>Streptophyta</taxon>
        <taxon>Embryophyta</taxon>
        <taxon>Tracheophyta</taxon>
        <taxon>Spermatophyta</taxon>
        <taxon>Magnoliopsida</taxon>
        <taxon>Liliopsida</taxon>
        <taxon>Poales</taxon>
        <taxon>Poaceae</taxon>
        <taxon>BOP clade</taxon>
        <taxon>Oryzoideae</taxon>
        <taxon>Oryzeae</taxon>
        <taxon>Zizaniinae</taxon>
        <taxon>Zizania</taxon>
    </lineage>
</organism>
<comment type="caution">
    <text evidence="1">The sequence shown here is derived from an EMBL/GenBank/DDBJ whole genome shotgun (WGS) entry which is preliminary data.</text>
</comment>
<evidence type="ECO:0000313" key="2">
    <source>
        <dbReference type="Proteomes" id="UP000729402"/>
    </source>
</evidence>
<reference evidence="1" key="2">
    <citation type="submission" date="2021-02" db="EMBL/GenBank/DDBJ databases">
        <authorList>
            <person name="Kimball J.A."/>
            <person name="Haas M.W."/>
            <person name="Macchietto M."/>
            <person name="Kono T."/>
            <person name="Duquette J."/>
            <person name="Shao M."/>
        </authorList>
    </citation>
    <scope>NUCLEOTIDE SEQUENCE</scope>
    <source>
        <tissue evidence="1">Fresh leaf tissue</tissue>
    </source>
</reference>
<keyword evidence="2" id="KW-1185">Reference proteome</keyword>
<dbReference type="PANTHER" id="PTHR12447">
    <property type="entry name" value="ANKYRIN REPEAT DOMAIN-CONTAINING PROTEIN 13"/>
    <property type="match status" value="1"/>
</dbReference>
<dbReference type="InterPro" id="IPR021832">
    <property type="entry name" value="ANKRD13"/>
</dbReference>
<dbReference type="PANTHER" id="PTHR12447:SF7">
    <property type="entry name" value="ANKYRIN REPEAT FAMILY PROTEIN"/>
    <property type="match status" value="1"/>
</dbReference>
<name>A0A8J6BPM8_ZIZPA</name>
<evidence type="ECO:0000313" key="1">
    <source>
        <dbReference type="EMBL" id="KAG8089020.1"/>
    </source>
</evidence>
<protein>
    <submittedName>
        <fullName evidence="1">Uncharacterized protein</fullName>
    </submittedName>
</protein>
<proteinExistence type="predicted"/>